<reference evidence="13 15" key="1">
    <citation type="journal article" date="2011" name="Nature">
        <title>The Medicago genome provides insight into the evolution of rhizobial symbioses.</title>
        <authorList>
            <person name="Young N.D."/>
            <person name="Debelle F."/>
            <person name="Oldroyd G.E."/>
            <person name="Geurts R."/>
            <person name="Cannon S.B."/>
            <person name="Udvardi M.K."/>
            <person name="Benedito V.A."/>
            <person name="Mayer K.F."/>
            <person name="Gouzy J."/>
            <person name="Schoof H."/>
            <person name="Van de Peer Y."/>
            <person name="Proost S."/>
            <person name="Cook D.R."/>
            <person name="Meyers B.C."/>
            <person name="Spannagl M."/>
            <person name="Cheung F."/>
            <person name="De Mita S."/>
            <person name="Krishnakumar V."/>
            <person name="Gundlach H."/>
            <person name="Zhou S."/>
            <person name="Mudge J."/>
            <person name="Bharti A.K."/>
            <person name="Murray J.D."/>
            <person name="Naoumkina M.A."/>
            <person name="Rosen B."/>
            <person name="Silverstein K.A."/>
            <person name="Tang H."/>
            <person name="Rombauts S."/>
            <person name="Zhao P.X."/>
            <person name="Zhou P."/>
            <person name="Barbe V."/>
            <person name="Bardou P."/>
            <person name="Bechner M."/>
            <person name="Bellec A."/>
            <person name="Berger A."/>
            <person name="Berges H."/>
            <person name="Bidwell S."/>
            <person name="Bisseling T."/>
            <person name="Choisne N."/>
            <person name="Couloux A."/>
            <person name="Denny R."/>
            <person name="Deshpande S."/>
            <person name="Dai X."/>
            <person name="Doyle J.J."/>
            <person name="Dudez A.M."/>
            <person name="Farmer A.D."/>
            <person name="Fouteau S."/>
            <person name="Franken C."/>
            <person name="Gibelin C."/>
            <person name="Gish J."/>
            <person name="Goldstein S."/>
            <person name="Gonzalez A.J."/>
            <person name="Green P.J."/>
            <person name="Hallab A."/>
            <person name="Hartog M."/>
            <person name="Hua A."/>
            <person name="Humphray S.J."/>
            <person name="Jeong D.H."/>
            <person name="Jing Y."/>
            <person name="Jocker A."/>
            <person name="Kenton S.M."/>
            <person name="Kim D.J."/>
            <person name="Klee K."/>
            <person name="Lai H."/>
            <person name="Lang C."/>
            <person name="Lin S."/>
            <person name="Macmil S.L."/>
            <person name="Magdelenat G."/>
            <person name="Matthews L."/>
            <person name="McCorrison J."/>
            <person name="Monaghan E.L."/>
            <person name="Mun J.H."/>
            <person name="Najar F.Z."/>
            <person name="Nicholson C."/>
            <person name="Noirot C."/>
            <person name="O'Bleness M."/>
            <person name="Paule C.R."/>
            <person name="Poulain J."/>
            <person name="Prion F."/>
            <person name="Qin B."/>
            <person name="Qu C."/>
            <person name="Retzel E.F."/>
            <person name="Riddle C."/>
            <person name="Sallet E."/>
            <person name="Samain S."/>
            <person name="Samson N."/>
            <person name="Sanders I."/>
            <person name="Saurat O."/>
            <person name="Scarpelli C."/>
            <person name="Schiex T."/>
            <person name="Segurens B."/>
            <person name="Severin A.J."/>
            <person name="Sherrier D.J."/>
            <person name="Shi R."/>
            <person name="Sims S."/>
            <person name="Singer S.R."/>
            <person name="Sinharoy S."/>
            <person name="Sterck L."/>
            <person name="Viollet A."/>
            <person name="Wang B.B."/>
            <person name="Wang K."/>
            <person name="Wang M."/>
            <person name="Wang X."/>
            <person name="Warfsmann J."/>
            <person name="Weissenbach J."/>
            <person name="White D.D."/>
            <person name="White J.D."/>
            <person name="Wiley G.B."/>
            <person name="Wincker P."/>
            <person name="Xing Y."/>
            <person name="Yang L."/>
            <person name="Yao Z."/>
            <person name="Ying F."/>
            <person name="Zhai J."/>
            <person name="Zhou L."/>
            <person name="Zuber A."/>
            <person name="Denarie J."/>
            <person name="Dixon R.A."/>
            <person name="May G.D."/>
            <person name="Schwartz D.C."/>
            <person name="Rogers J."/>
            <person name="Quetier F."/>
            <person name="Town C.D."/>
            <person name="Roe B.A."/>
        </authorList>
    </citation>
    <scope>NUCLEOTIDE SEQUENCE [LARGE SCALE GENOMIC DNA]</scope>
    <source>
        <strain evidence="13">A17</strain>
        <strain evidence="14 15">cv. Jemalong A17</strain>
    </source>
</reference>
<comment type="similarity">
    <text evidence="4 11">Belongs to the polysaccharide lyase 1 family.</text>
</comment>
<dbReference type="PANTHER" id="PTHR31683">
    <property type="entry name" value="PECTATE LYASE 18-RELATED"/>
    <property type="match status" value="1"/>
</dbReference>
<reference evidence="14" key="3">
    <citation type="submission" date="2015-04" db="UniProtKB">
        <authorList>
            <consortium name="EnsemblPlants"/>
        </authorList>
    </citation>
    <scope>IDENTIFICATION</scope>
    <source>
        <strain evidence="14">cv. Jemalong A17</strain>
    </source>
</reference>
<keyword evidence="10 11" id="KW-0456">Lyase</keyword>
<proteinExistence type="inferred from homology"/>
<dbReference type="EC" id="4.2.2.2" evidence="5 11"/>
<evidence type="ECO:0000256" key="3">
    <source>
        <dbReference type="ARBA" id="ARBA00005220"/>
    </source>
</evidence>
<evidence type="ECO:0000256" key="4">
    <source>
        <dbReference type="ARBA" id="ARBA00010980"/>
    </source>
</evidence>
<evidence type="ECO:0000259" key="12">
    <source>
        <dbReference type="SMART" id="SM00656"/>
    </source>
</evidence>
<comment type="catalytic activity">
    <reaction evidence="1 11">
        <text>Eliminative cleavage of (1-&gt;4)-alpha-D-galacturonan to give oligosaccharides with 4-deoxy-alpha-D-galact-4-enuronosyl groups at their non-reducing ends.</text>
        <dbReference type="EC" id="4.2.2.2"/>
    </reaction>
</comment>
<evidence type="ECO:0000313" key="13">
    <source>
        <dbReference type="EMBL" id="AES88888.1"/>
    </source>
</evidence>
<feature type="chain" id="PRO_5014485657" description="Pectate lyase" evidence="11">
    <location>
        <begin position="29"/>
        <end position="403"/>
    </location>
</feature>
<dbReference type="InterPro" id="IPR002022">
    <property type="entry name" value="Pec_lyase"/>
</dbReference>
<dbReference type="InterPro" id="IPR011050">
    <property type="entry name" value="Pectin_lyase_fold/virulence"/>
</dbReference>
<evidence type="ECO:0000313" key="14">
    <source>
        <dbReference type="EnsemblPlants" id="AES88888"/>
    </source>
</evidence>
<organism evidence="13 15">
    <name type="scientific">Medicago truncatula</name>
    <name type="common">Barrel medic</name>
    <name type="synonym">Medicago tribuloides</name>
    <dbReference type="NCBI Taxonomy" id="3880"/>
    <lineage>
        <taxon>Eukaryota</taxon>
        <taxon>Viridiplantae</taxon>
        <taxon>Streptophyta</taxon>
        <taxon>Embryophyta</taxon>
        <taxon>Tracheophyta</taxon>
        <taxon>Spermatophyta</taxon>
        <taxon>Magnoliopsida</taxon>
        <taxon>eudicotyledons</taxon>
        <taxon>Gunneridae</taxon>
        <taxon>Pentapetalae</taxon>
        <taxon>rosids</taxon>
        <taxon>fabids</taxon>
        <taxon>Fabales</taxon>
        <taxon>Fabaceae</taxon>
        <taxon>Papilionoideae</taxon>
        <taxon>50 kb inversion clade</taxon>
        <taxon>NPAAA clade</taxon>
        <taxon>Hologalegina</taxon>
        <taxon>IRL clade</taxon>
        <taxon>Trifolieae</taxon>
        <taxon>Medicago</taxon>
    </lineage>
</organism>
<dbReference type="Pfam" id="PF00544">
    <property type="entry name" value="Pectate_lyase_4"/>
    <property type="match status" value="1"/>
</dbReference>
<dbReference type="Gene3D" id="2.160.20.10">
    <property type="entry name" value="Single-stranded right-handed beta-helix, Pectin lyase-like"/>
    <property type="match status" value="1"/>
</dbReference>
<name>G7JUV8_MEDTR</name>
<dbReference type="SUPFAM" id="SSF51126">
    <property type="entry name" value="Pectin lyase-like"/>
    <property type="match status" value="1"/>
</dbReference>
<dbReference type="PANTHER" id="PTHR31683:SF74">
    <property type="entry name" value="PECTATE LYASE"/>
    <property type="match status" value="1"/>
</dbReference>
<dbReference type="SMART" id="SM00656">
    <property type="entry name" value="Amb_all"/>
    <property type="match status" value="1"/>
</dbReference>
<dbReference type="Proteomes" id="UP000002051">
    <property type="component" value="Chromosome 4"/>
</dbReference>
<dbReference type="InterPro" id="IPR018082">
    <property type="entry name" value="AmbAllergen"/>
</dbReference>
<dbReference type="InterPro" id="IPR012334">
    <property type="entry name" value="Pectin_lyas_fold"/>
</dbReference>
<evidence type="ECO:0000256" key="10">
    <source>
        <dbReference type="ARBA" id="ARBA00023239"/>
    </source>
</evidence>
<dbReference type="STRING" id="3880.G7JUV8"/>
<dbReference type="eggNOG" id="ENOG502QT22">
    <property type="taxonomic scope" value="Eukaryota"/>
</dbReference>
<feature type="signal peptide" evidence="11">
    <location>
        <begin position="1"/>
        <end position="28"/>
    </location>
</feature>
<reference evidence="13 15" key="2">
    <citation type="journal article" date="2014" name="BMC Genomics">
        <title>An improved genome release (version Mt4.0) for the model legume Medicago truncatula.</title>
        <authorList>
            <person name="Tang H."/>
            <person name="Krishnakumar V."/>
            <person name="Bidwell S."/>
            <person name="Rosen B."/>
            <person name="Chan A."/>
            <person name="Zhou S."/>
            <person name="Gentzbittel L."/>
            <person name="Childs K.L."/>
            <person name="Yandell M."/>
            <person name="Gundlach H."/>
            <person name="Mayer K.F."/>
            <person name="Schwartz D.C."/>
            <person name="Town C.D."/>
        </authorList>
    </citation>
    <scope>GENOME REANNOTATION</scope>
    <source>
        <strain evidence="14 15">cv. Jemalong A17</strain>
    </source>
</reference>
<dbReference type="AlphaFoldDB" id="G7JUV8"/>
<comment type="subcellular location">
    <subcellularLocation>
        <location evidence="2">Secreted</location>
        <location evidence="2">Cell wall</location>
    </subcellularLocation>
</comment>
<keyword evidence="15" id="KW-1185">Reference proteome</keyword>
<sequence>MACHQVNNSVFWCFILLVGILTFFTTNASSTEKTKIEDKEMNVIDQCWRFNPEWRKHRQQLDLIHYKVTDPSDHPLNSTPGTLRYGASKIQGKVWITFKRNMNIKLVRPLLISSFTTIDGRGVDVHIADNACLMIYKATNIIIHGIRVHHCRPQAPGMVMGPDGKIISLGQVDGDAIRLVSASKIWIDHNTLYDCQDGLLDVTRGSTDITISNNWFREQNKVMLLGHDDGFVRDKNMKVTVVYNYFGPNCHQRMPRIRHGYAHVANNMYMGWVQYAIGGSMEPSLKSQSNLFIAPVTGKKEVTWRKSSNRIGDTWEFYSVGDAFENGASFMETKGGQVTKSNYSPKQNFKVVDAKYIRSLTSSSGVLQCSKTSAQYAELKFVKKICFTLVILISERLIFTIYL</sequence>
<dbReference type="HOGENOM" id="CLU_026608_1_0_1"/>
<evidence type="ECO:0000256" key="2">
    <source>
        <dbReference type="ARBA" id="ARBA00004191"/>
    </source>
</evidence>
<dbReference type="PRINTS" id="PR00807">
    <property type="entry name" value="AMBALLERGEN"/>
</dbReference>
<evidence type="ECO:0000256" key="1">
    <source>
        <dbReference type="ARBA" id="ARBA00000695"/>
    </source>
</evidence>
<evidence type="ECO:0000313" key="15">
    <source>
        <dbReference type="Proteomes" id="UP000002051"/>
    </source>
</evidence>
<gene>
    <name evidence="13" type="ordered locus">MTR_4g064420</name>
</gene>
<dbReference type="EnsemblPlants" id="AES88888">
    <property type="protein sequence ID" value="AES88888"/>
    <property type="gene ID" value="MTR_4g064420"/>
</dbReference>
<dbReference type="GO" id="GO:0030570">
    <property type="term" value="F:pectate lyase activity"/>
    <property type="evidence" value="ECO:0000318"/>
    <property type="project" value="GO_Central"/>
</dbReference>
<evidence type="ECO:0000256" key="6">
    <source>
        <dbReference type="ARBA" id="ARBA00022512"/>
    </source>
</evidence>
<dbReference type="GO" id="GO:0045490">
    <property type="term" value="P:pectin catabolic process"/>
    <property type="evidence" value="ECO:0007669"/>
    <property type="project" value="UniProtKB-UniPathway"/>
</dbReference>
<protein>
    <recommendedName>
        <fullName evidence="5 11">Pectate lyase</fullName>
        <ecNumber evidence="5 11">4.2.2.2</ecNumber>
    </recommendedName>
</protein>
<accession>G7JUV8</accession>
<evidence type="ECO:0000256" key="5">
    <source>
        <dbReference type="ARBA" id="ARBA00012272"/>
    </source>
</evidence>
<dbReference type="InterPro" id="IPR045032">
    <property type="entry name" value="PEL"/>
</dbReference>
<comment type="pathway">
    <text evidence="3 11">Glycan metabolism; pectin degradation; 2-dehydro-3-deoxy-D-gluconate from pectin: step 2/5.</text>
</comment>
<evidence type="ECO:0000256" key="8">
    <source>
        <dbReference type="ARBA" id="ARBA00022729"/>
    </source>
</evidence>
<dbReference type="OMA" id="HNTLHEC"/>
<evidence type="ECO:0000256" key="9">
    <source>
        <dbReference type="ARBA" id="ARBA00022837"/>
    </source>
</evidence>
<keyword evidence="7 11" id="KW-0479">Metal-binding</keyword>
<keyword evidence="8 11" id="KW-0732">Signal</keyword>
<dbReference type="GO" id="GO:0046872">
    <property type="term" value="F:metal ion binding"/>
    <property type="evidence" value="ECO:0007669"/>
    <property type="project" value="UniProtKB-KW"/>
</dbReference>
<dbReference type="UniPathway" id="UPA00545">
    <property type="reaction ID" value="UER00824"/>
</dbReference>
<dbReference type="EMBL" id="CM001220">
    <property type="protein sequence ID" value="AES88888.1"/>
    <property type="molecule type" value="Genomic_DNA"/>
</dbReference>
<evidence type="ECO:0000256" key="11">
    <source>
        <dbReference type="RuleBase" id="RU361123"/>
    </source>
</evidence>
<keyword evidence="6" id="KW-0134">Cell wall</keyword>
<keyword evidence="6" id="KW-0964">Secreted</keyword>
<feature type="domain" description="Pectate lyase" evidence="12">
    <location>
        <begin position="101"/>
        <end position="298"/>
    </location>
</feature>
<dbReference type="PaxDb" id="3880-AES88888"/>
<comment type="cofactor">
    <cofactor evidence="11">
        <name>Ca(2+)</name>
        <dbReference type="ChEBI" id="CHEBI:29108"/>
    </cofactor>
    <text evidence="11">Binds 1 Ca(2+) ion. Required for its activity.</text>
</comment>
<keyword evidence="9 11" id="KW-0106">Calcium</keyword>
<evidence type="ECO:0000256" key="7">
    <source>
        <dbReference type="ARBA" id="ARBA00022723"/>
    </source>
</evidence>